<gene>
    <name evidence="3" type="ORF">ALEPTO_LOCUS3803</name>
</gene>
<dbReference type="PANTHER" id="PTHR23208:SF36">
    <property type="entry name" value="LYSOZYME-RELATED"/>
    <property type="match status" value="1"/>
</dbReference>
<keyword evidence="2" id="KW-0732">Signal</keyword>
<dbReference type="GO" id="GO:0007165">
    <property type="term" value="P:signal transduction"/>
    <property type="evidence" value="ECO:0007669"/>
    <property type="project" value="TreeGrafter"/>
</dbReference>
<comment type="similarity">
    <text evidence="1">Belongs to the glycosyl hydrolase 25 family.</text>
</comment>
<proteinExistence type="inferred from homology"/>
<name>A0A9N9F453_9GLOM</name>
<dbReference type="SUPFAM" id="SSF51445">
    <property type="entry name" value="(Trans)glycosidases"/>
    <property type="match status" value="1"/>
</dbReference>
<dbReference type="GO" id="GO:0016998">
    <property type="term" value="P:cell wall macromolecule catabolic process"/>
    <property type="evidence" value="ECO:0007669"/>
    <property type="project" value="InterPro"/>
</dbReference>
<evidence type="ECO:0000313" key="4">
    <source>
        <dbReference type="Proteomes" id="UP000789508"/>
    </source>
</evidence>
<organism evidence="3 4">
    <name type="scientific">Ambispora leptoticha</name>
    <dbReference type="NCBI Taxonomy" id="144679"/>
    <lineage>
        <taxon>Eukaryota</taxon>
        <taxon>Fungi</taxon>
        <taxon>Fungi incertae sedis</taxon>
        <taxon>Mucoromycota</taxon>
        <taxon>Glomeromycotina</taxon>
        <taxon>Glomeromycetes</taxon>
        <taxon>Archaeosporales</taxon>
        <taxon>Ambisporaceae</taxon>
        <taxon>Ambispora</taxon>
    </lineage>
</organism>
<dbReference type="OrthoDB" id="2251794at2759"/>
<comment type="caution">
    <text evidence="3">The sequence shown here is derived from an EMBL/GenBank/DDBJ whole genome shotgun (WGS) entry which is preliminary data.</text>
</comment>
<dbReference type="PANTHER" id="PTHR23208">
    <property type="entry name" value="LYSOZYME PROTEIN"/>
    <property type="match status" value="1"/>
</dbReference>
<dbReference type="PROSITE" id="PS51904">
    <property type="entry name" value="GLYCOSYL_HYDROL_F25_2"/>
    <property type="match status" value="1"/>
</dbReference>
<sequence>MAISTSFAIKAVDSSGTVVPVSSYQCVKKDGYGRIIIRGYFESYCGDSNGKPGGDIDKSFVKSYTNAVNAGFTDIDVYMFPCTGNPPCGKKTCKSPKDQVDQLTHMINTTKINGDKNIIVRRVWLDVETAKNPGGWPNTAANRKTLLDFQKAWQDTKWNWGIYSNYYEWTKLTGDKNWVLDSSRPLWTAKYDNIIDLTKGFVPYGGWKKPTGKQYAGTTHLCNQEFDLSIF</sequence>
<dbReference type="Proteomes" id="UP000789508">
    <property type="component" value="Unassembled WGS sequence"/>
</dbReference>
<dbReference type="EMBL" id="CAJVPS010000762">
    <property type="protein sequence ID" value="CAG8507558.1"/>
    <property type="molecule type" value="Genomic_DNA"/>
</dbReference>
<dbReference type="InterPro" id="IPR051595">
    <property type="entry name" value="GH25_Enzymes"/>
</dbReference>
<dbReference type="Gene3D" id="3.20.20.80">
    <property type="entry name" value="Glycosidases"/>
    <property type="match status" value="1"/>
</dbReference>
<dbReference type="AlphaFoldDB" id="A0A9N9F453"/>
<dbReference type="InterPro" id="IPR017853">
    <property type="entry name" value="GH"/>
</dbReference>
<dbReference type="GO" id="GO:0009253">
    <property type="term" value="P:peptidoglycan catabolic process"/>
    <property type="evidence" value="ECO:0007669"/>
    <property type="project" value="InterPro"/>
</dbReference>
<evidence type="ECO:0000256" key="1">
    <source>
        <dbReference type="ARBA" id="ARBA00010646"/>
    </source>
</evidence>
<reference evidence="3" key="1">
    <citation type="submission" date="2021-06" db="EMBL/GenBank/DDBJ databases">
        <authorList>
            <person name="Kallberg Y."/>
            <person name="Tangrot J."/>
            <person name="Rosling A."/>
        </authorList>
    </citation>
    <scope>NUCLEOTIDE SEQUENCE</scope>
    <source>
        <strain evidence="3">FL130A</strain>
    </source>
</reference>
<evidence type="ECO:0000256" key="2">
    <source>
        <dbReference type="ARBA" id="ARBA00022729"/>
    </source>
</evidence>
<protein>
    <submittedName>
        <fullName evidence="3">9943_t:CDS:1</fullName>
    </submittedName>
</protein>
<keyword evidence="4" id="KW-1185">Reference proteome</keyword>
<accession>A0A9N9F453</accession>
<evidence type="ECO:0000313" key="3">
    <source>
        <dbReference type="EMBL" id="CAG8507558.1"/>
    </source>
</evidence>
<dbReference type="InterPro" id="IPR002053">
    <property type="entry name" value="Glyco_hydro_25"/>
</dbReference>
<dbReference type="GO" id="GO:0003796">
    <property type="term" value="F:lysozyme activity"/>
    <property type="evidence" value="ECO:0007669"/>
    <property type="project" value="InterPro"/>
</dbReference>